<dbReference type="Gene3D" id="1.20.1390.10">
    <property type="entry name" value="PWI domain"/>
    <property type="match status" value="1"/>
</dbReference>
<evidence type="ECO:0000256" key="4">
    <source>
        <dbReference type="ARBA" id="ARBA00025004"/>
    </source>
</evidence>
<evidence type="ECO:0000259" key="7">
    <source>
        <dbReference type="Pfam" id="PF01480"/>
    </source>
</evidence>
<feature type="coiled-coil region" evidence="5">
    <location>
        <begin position="307"/>
        <end position="336"/>
    </location>
</feature>
<feature type="domain" description="PWI" evidence="7">
    <location>
        <begin position="504"/>
        <end position="561"/>
    </location>
</feature>
<protein>
    <recommendedName>
        <fullName evidence="2">U1 small nuclear ribonucleoprotein component SNU71</fullName>
    </recommendedName>
</protein>
<feature type="compositionally biased region" description="Basic and acidic residues" evidence="6">
    <location>
        <begin position="443"/>
        <end position="470"/>
    </location>
</feature>
<gene>
    <name evidence="8" type="ORF">I9W82_004933</name>
</gene>
<evidence type="ECO:0000256" key="3">
    <source>
        <dbReference type="ARBA" id="ARBA00022728"/>
    </source>
</evidence>
<dbReference type="GO" id="GO:0005681">
    <property type="term" value="C:spliceosomal complex"/>
    <property type="evidence" value="ECO:0007669"/>
    <property type="project" value="UniProtKB-KW"/>
</dbReference>
<feature type="region of interest" description="Disordered" evidence="6">
    <location>
        <begin position="443"/>
        <end position="478"/>
    </location>
</feature>
<name>A0A8H7ZD95_9ASCO</name>
<organism evidence="8 9">
    <name type="scientific">Candida metapsilosis</name>
    <dbReference type="NCBI Taxonomy" id="273372"/>
    <lineage>
        <taxon>Eukaryota</taxon>
        <taxon>Fungi</taxon>
        <taxon>Dikarya</taxon>
        <taxon>Ascomycota</taxon>
        <taxon>Saccharomycotina</taxon>
        <taxon>Pichiomycetes</taxon>
        <taxon>Debaryomycetaceae</taxon>
        <taxon>Candida/Lodderomyces clade</taxon>
        <taxon>Candida</taxon>
    </lineage>
</organism>
<comment type="function">
    <text evidence="4">Component of the U1 snRNP particle, which recognizes and binds the 5'-splice site of pre-mRNA. Together with other non-snRNP factors, U1 snRNP forms the spliceosomal commitment complex, that targets pre-mRNA to the splicing pathway.</text>
</comment>
<keyword evidence="5" id="KW-0175">Coiled coil</keyword>
<keyword evidence="3" id="KW-0747">Spliceosome</keyword>
<dbReference type="RefSeq" id="XP_067546416.1">
    <property type="nucleotide sequence ID" value="XM_067694057.1"/>
</dbReference>
<dbReference type="Pfam" id="PF01480">
    <property type="entry name" value="PWI"/>
    <property type="match status" value="1"/>
</dbReference>
<evidence type="ECO:0000256" key="5">
    <source>
        <dbReference type="SAM" id="Coils"/>
    </source>
</evidence>
<comment type="similarity">
    <text evidence="1">Belongs to the SNU71 family.</text>
</comment>
<evidence type="ECO:0000313" key="9">
    <source>
        <dbReference type="Proteomes" id="UP000669133"/>
    </source>
</evidence>
<dbReference type="GeneID" id="93653562"/>
<reference evidence="8 9" key="1">
    <citation type="submission" date="2020-12" db="EMBL/GenBank/DDBJ databases">
        <title>Effect of drift, selection, and recombination on the evolution of hybrid genomes in Candida yeast pathogens.</title>
        <authorList>
            <person name="Mixao V."/>
            <person name="Ksiezopolska E."/>
            <person name="Saus E."/>
            <person name="Boekhout T."/>
            <person name="Gacser A."/>
            <person name="Gabaldon T."/>
        </authorList>
    </citation>
    <scope>NUCLEOTIDE SEQUENCE [LARGE SCALE GENOMIC DNA]</scope>
    <source>
        <strain evidence="8 9">BP57</strain>
    </source>
</reference>
<dbReference type="Proteomes" id="UP000669133">
    <property type="component" value="Unassembled WGS sequence"/>
</dbReference>
<evidence type="ECO:0000313" key="8">
    <source>
        <dbReference type="EMBL" id="KAG5417300.1"/>
    </source>
</evidence>
<dbReference type="OrthoDB" id="6275295at2759"/>
<sequence>MNGSTASNLEYISPFTIPSTNNSKLISLLSQPKESLAGTSSESLLPLSFAIPTTNQFNASNIIELNNTRILTQSSEQLNSQQKTSTTDVQTLDENDDPKLLIEIDTIQPENLQQQLSTIVLNNFPNLKSNVVESVLLSMVNVTADKSSHRTFHWSQINYEFTDSKVILIKFDKVEDSKWFVETYNQISTLLPKVEMIYSHFIHDKLAEVPSHPSTNIEALKNRLKLTLYASKNFAKPKLQGLEELDQVMKSYSDYKVDYNDLVDVPNEMKDGIIKDIYKFRCRMLLIEKENRQKRIEHERLVTKNKLNELFQGIEKTEEEKKLKEKQSSHEVTEQEEVVVVPDQQDHLNDEEYEKMTREQEGNKYDQEYQAQLEKFSRLHSSEKSKLENKLKKLLNYEANLIENKLTHVEKLRNYEKLEITTMYTYRYNDYLKQRNAKRTLESKLDAEDAAAEEKEQKETESKHQHDSAQAKKQKLQASATSKLDLPAIESLSEDIKKQIYEKINSLVEEYLGIPDDFLIDVIKQHIEVNGFEENSALVHDLVEVLDEDAKNLVNDLYSFVGSIMGK</sequence>
<evidence type="ECO:0000256" key="2">
    <source>
        <dbReference type="ARBA" id="ARBA00014280"/>
    </source>
</evidence>
<dbReference type="AlphaFoldDB" id="A0A8H7ZD95"/>
<keyword evidence="3" id="KW-0507">mRNA processing</keyword>
<proteinExistence type="inferred from homology"/>
<comment type="caution">
    <text evidence="8">The sequence shown here is derived from an EMBL/GenBank/DDBJ whole genome shotgun (WGS) entry which is preliminary data.</text>
</comment>
<evidence type="ECO:0000256" key="1">
    <source>
        <dbReference type="ARBA" id="ARBA00005544"/>
    </source>
</evidence>
<dbReference type="InterPro" id="IPR002483">
    <property type="entry name" value="PWI_dom"/>
</dbReference>
<keyword evidence="3" id="KW-0508">mRNA splicing</keyword>
<evidence type="ECO:0000256" key="6">
    <source>
        <dbReference type="SAM" id="MobiDB-lite"/>
    </source>
</evidence>
<keyword evidence="9" id="KW-1185">Reference proteome</keyword>
<dbReference type="EMBL" id="JAEOAQ010000007">
    <property type="protein sequence ID" value="KAG5417300.1"/>
    <property type="molecule type" value="Genomic_DNA"/>
</dbReference>
<accession>A0A8H7ZD95</accession>